<name>A0A0L0W3S6_9BASI</name>
<reference evidence="3" key="1">
    <citation type="submission" date="2014-03" db="EMBL/GenBank/DDBJ databases">
        <title>The Genome Sequence of Puccinia striiformis f. sp. tritici PST-78.</title>
        <authorList>
            <consortium name="The Broad Institute Genome Sequencing Platform"/>
            <person name="Cuomo C."/>
            <person name="Hulbert S."/>
            <person name="Chen X."/>
            <person name="Walker B."/>
            <person name="Young S.K."/>
            <person name="Zeng Q."/>
            <person name="Gargeya S."/>
            <person name="Fitzgerald M."/>
            <person name="Haas B."/>
            <person name="Abouelleil A."/>
            <person name="Alvarado L."/>
            <person name="Arachchi H.M."/>
            <person name="Berlin A.M."/>
            <person name="Chapman S.B."/>
            <person name="Goldberg J."/>
            <person name="Griggs A."/>
            <person name="Gujja S."/>
            <person name="Hansen M."/>
            <person name="Howarth C."/>
            <person name="Imamovic A."/>
            <person name="Larimer J."/>
            <person name="McCowan C."/>
            <person name="Montmayeur A."/>
            <person name="Murphy C."/>
            <person name="Neiman D."/>
            <person name="Pearson M."/>
            <person name="Priest M."/>
            <person name="Roberts A."/>
            <person name="Saif S."/>
            <person name="Shea T."/>
            <person name="Sisk P."/>
            <person name="Sykes S."/>
            <person name="Wortman J."/>
            <person name="Nusbaum C."/>
            <person name="Birren B."/>
        </authorList>
    </citation>
    <scope>NUCLEOTIDE SEQUENCE [LARGE SCALE GENOMIC DNA]</scope>
    <source>
        <strain evidence="3">race PST-78</strain>
    </source>
</reference>
<feature type="compositionally biased region" description="Basic and acidic residues" evidence="1">
    <location>
        <begin position="1"/>
        <end position="19"/>
    </location>
</feature>
<accession>A0A0L0W3S6</accession>
<comment type="caution">
    <text evidence="2">The sequence shown here is derived from an EMBL/GenBank/DDBJ whole genome shotgun (WGS) entry which is preliminary data.</text>
</comment>
<organism evidence="2 3">
    <name type="scientific">Puccinia striiformis f. sp. tritici PST-78</name>
    <dbReference type="NCBI Taxonomy" id="1165861"/>
    <lineage>
        <taxon>Eukaryota</taxon>
        <taxon>Fungi</taxon>
        <taxon>Dikarya</taxon>
        <taxon>Basidiomycota</taxon>
        <taxon>Pucciniomycotina</taxon>
        <taxon>Pucciniomycetes</taxon>
        <taxon>Pucciniales</taxon>
        <taxon>Pucciniaceae</taxon>
        <taxon>Puccinia</taxon>
    </lineage>
</organism>
<dbReference type="EMBL" id="AJIL01000004">
    <property type="protein sequence ID" value="KNF06193.1"/>
    <property type="molecule type" value="Genomic_DNA"/>
</dbReference>
<sequence>MSENENKDTPNPENTKVDKPMTNIEKARLAKAQKRAAQKDLQYIQDNQSYAISITTALSRLSISEKLDDTNYTTWSEQMIGNLSSLFFDRLIFPIPGSPEGDLDFINK</sequence>
<evidence type="ECO:0000313" key="2">
    <source>
        <dbReference type="EMBL" id="KNF06193.1"/>
    </source>
</evidence>
<evidence type="ECO:0000256" key="1">
    <source>
        <dbReference type="SAM" id="MobiDB-lite"/>
    </source>
</evidence>
<protein>
    <submittedName>
        <fullName evidence="2">Uncharacterized protein</fullName>
    </submittedName>
</protein>
<keyword evidence="3" id="KW-1185">Reference proteome</keyword>
<evidence type="ECO:0000313" key="3">
    <source>
        <dbReference type="Proteomes" id="UP000054564"/>
    </source>
</evidence>
<dbReference type="Proteomes" id="UP000054564">
    <property type="component" value="Unassembled WGS sequence"/>
</dbReference>
<gene>
    <name evidence="2" type="ORF">PSTG_00701</name>
</gene>
<proteinExistence type="predicted"/>
<dbReference type="AlphaFoldDB" id="A0A0L0W3S6"/>
<feature type="region of interest" description="Disordered" evidence="1">
    <location>
        <begin position="1"/>
        <end position="23"/>
    </location>
</feature>